<evidence type="ECO:0000256" key="1">
    <source>
        <dbReference type="SAM" id="MobiDB-lite"/>
    </source>
</evidence>
<reference evidence="2 3" key="1">
    <citation type="journal article" date="2019" name="Emerg. Microbes Infect.">
        <title>Comprehensive subspecies identification of 175 nontuberculous mycobacteria species based on 7547 genomic profiles.</title>
        <authorList>
            <person name="Matsumoto Y."/>
            <person name="Kinjo T."/>
            <person name="Motooka D."/>
            <person name="Nabeya D."/>
            <person name="Jung N."/>
            <person name="Uechi K."/>
            <person name="Horii T."/>
            <person name="Iida T."/>
            <person name="Fujita J."/>
            <person name="Nakamura S."/>
        </authorList>
    </citation>
    <scope>NUCLEOTIDE SEQUENCE [LARGE SCALE GENOMIC DNA]</scope>
    <source>
        <strain evidence="2 3">JCM 18565</strain>
    </source>
</reference>
<evidence type="ECO:0008006" key="4">
    <source>
        <dbReference type="Google" id="ProtNLM"/>
    </source>
</evidence>
<evidence type="ECO:0000313" key="2">
    <source>
        <dbReference type="EMBL" id="GFG79174.1"/>
    </source>
</evidence>
<comment type="caution">
    <text evidence="2">The sequence shown here is derived from an EMBL/GenBank/DDBJ whole genome shotgun (WGS) entry which is preliminary data.</text>
</comment>
<organism evidence="2 3">
    <name type="scientific">Mycobacterium paragordonae</name>
    <dbReference type="NCBI Taxonomy" id="1389713"/>
    <lineage>
        <taxon>Bacteria</taxon>
        <taxon>Bacillati</taxon>
        <taxon>Actinomycetota</taxon>
        <taxon>Actinomycetes</taxon>
        <taxon>Mycobacteriales</taxon>
        <taxon>Mycobacteriaceae</taxon>
        <taxon>Mycobacterium</taxon>
    </lineage>
</organism>
<accession>A0ABQ1C487</accession>
<keyword evidence="3" id="KW-1185">Reference proteome</keyword>
<feature type="region of interest" description="Disordered" evidence="1">
    <location>
        <begin position="207"/>
        <end position="226"/>
    </location>
</feature>
<evidence type="ECO:0000313" key="3">
    <source>
        <dbReference type="Proteomes" id="UP000465240"/>
    </source>
</evidence>
<dbReference type="Proteomes" id="UP000465240">
    <property type="component" value="Unassembled WGS sequence"/>
</dbReference>
<sequence length="226" mass="24740">MTLVDDLSSAQTDLMTKMRHIAEATALLGALYCARRYYRNWGTTKAESQMRLPGDALVGDPAIQVTEAVYIDAPASAVWPQLQKNPFGSADDADQSQPSDRQLAVGDQLRLAPAGWLGLPDGVTLTVEEVVAGQHVVFRTEQSRPSWNAVLSFHVQPHWEDRVRLLARARIALRHPGEVFAMELARPVIAMGTRGWLLGAKHRAERATATSVSAESPAFEEASEKS</sequence>
<dbReference type="SUPFAM" id="SSF55961">
    <property type="entry name" value="Bet v1-like"/>
    <property type="match status" value="1"/>
</dbReference>
<protein>
    <recommendedName>
        <fullName evidence="4">SRPBCC family protein</fullName>
    </recommendedName>
</protein>
<proteinExistence type="predicted"/>
<dbReference type="EMBL" id="BLKX01000001">
    <property type="protein sequence ID" value="GFG79174.1"/>
    <property type="molecule type" value="Genomic_DNA"/>
</dbReference>
<name>A0ABQ1C487_9MYCO</name>
<feature type="compositionally biased region" description="Low complexity" evidence="1">
    <location>
        <begin position="211"/>
        <end position="220"/>
    </location>
</feature>
<gene>
    <name evidence="2" type="ORF">MPRG_24500</name>
</gene>